<sequence length="672" mass="74390">MAFNNVARNYPDRLRSPRLQSNSENSSIFAVAIGIDHYTAEGIPNLQGAVNDARAFEKFLVEDLHIPGRNIALLTDKSATHIGILSLIRSHLRDNPDILDRREATIFFFFAGHGSRVEAPEGVIAPDGQIEVICPVDERTTNGAREEVVHAIPDYVLGRVLGEIAEKGSEIIVILDCCHSGGMDRDTESARTVISDARSIPLDQDHQYWECKSDAVPYRRRSQVSYVLLAACGADEKARELKSSDGTYGGRFTTTLIPLMQQAPLEHTTWTELISSREFQDLKGQSAHCVGVRCNWPILNSKHPRTRPRSVLLTPQKRPRASKEANSSQGFRVEMGTLEGVLPATEFRAYNPKGDFLCTFFVQTVEVDHTILVGKEMPPVDIPRWSRAVASNWKSPPLLVYTPLEFAHTASLFPSTSAACSPKFAQAASLEEAHMIVRNEGDEIIIAPSTSEMLSCGRGTRFPVGNPMHLPEAIAGIAHFEYLFACCNKVDRLEGIELEMHRLQGEYPRCKPDPSIGHDRNVVSNGEVQLVSEKGAKYGFEIRNTSSEDLFPYLFYLDPQTFTIEQWYSPAGAPLQSGGIVTLGMGSDRAFEFALSPGELSSSGFLKLFVTDEYIELGRIQQIVSPLDERFEGIAGRLRPLHESLDFGSMRWDVLTVALTVAAESDGNIPKN</sequence>
<dbReference type="InterPro" id="IPR050452">
    <property type="entry name" value="Metacaspase"/>
</dbReference>
<dbReference type="PANTHER" id="PTHR48104:SF30">
    <property type="entry name" value="METACASPASE-1"/>
    <property type="match status" value="1"/>
</dbReference>
<keyword evidence="4" id="KW-1185">Reference proteome</keyword>
<dbReference type="EMBL" id="JACAZI010000032">
    <property type="protein sequence ID" value="KAF7330952.1"/>
    <property type="molecule type" value="Genomic_DNA"/>
</dbReference>
<protein>
    <recommendedName>
        <fullName evidence="2">Peptidase C14 caspase domain-containing protein</fullName>
    </recommendedName>
</protein>
<organism evidence="3 4">
    <name type="scientific">Mycena venus</name>
    <dbReference type="NCBI Taxonomy" id="2733690"/>
    <lineage>
        <taxon>Eukaryota</taxon>
        <taxon>Fungi</taxon>
        <taxon>Dikarya</taxon>
        <taxon>Basidiomycota</taxon>
        <taxon>Agaricomycotina</taxon>
        <taxon>Agaricomycetes</taxon>
        <taxon>Agaricomycetidae</taxon>
        <taxon>Agaricales</taxon>
        <taxon>Marasmiineae</taxon>
        <taxon>Mycenaceae</taxon>
        <taxon>Mycena</taxon>
    </lineage>
</organism>
<feature type="domain" description="Peptidase C14 caspase" evidence="2">
    <location>
        <begin position="29"/>
        <end position="263"/>
    </location>
</feature>
<evidence type="ECO:0000313" key="4">
    <source>
        <dbReference type="Proteomes" id="UP000620124"/>
    </source>
</evidence>
<dbReference type="AlphaFoldDB" id="A0A8H6WYK7"/>
<evidence type="ECO:0000313" key="3">
    <source>
        <dbReference type="EMBL" id="KAF7330952.1"/>
    </source>
</evidence>
<dbReference type="Proteomes" id="UP000620124">
    <property type="component" value="Unassembled WGS sequence"/>
</dbReference>
<dbReference type="OrthoDB" id="3223806at2759"/>
<proteinExistence type="inferred from homology"/>
<accession>A0A8H6WYK7</accession>
<dbReference type="GO" id="GO:0004197">
    <property type="term" value="F:cysteine-type endopeptidase activity"/>
    <property type="evidence" value="ECO:0007669"/>
    <property type="project" value="InterPro"/>
</dbReference>
<dbReference type="GO" id="GO:0006508">
    <property type="term" value="P:proteolysis"/>
    <property type="evidence" value="ECO:0007669"/>
    <property type="project" value="InterPro"/>
</dbReference>
<dbReference type="Pfam" id="PF00656">
    <property type="entry name" value="Peptidase_C14"/>
    <property type="match status" value="1"/>
</dbReference>
<reference evidence="3" key="1">
    <citation type="submission" date="2020-05" db="EMBL/GenBank/DDBJ databases">
        <title>Mycena genomes resolve the evolution of fungal bioluminescence.</title>
        <authorList>
            <person name="Tsai I.J."/>
        </authorList>
    </citation>
    <scope>NUCLEOTIDE SEQUENCE</scope>
    <source>
        <strain evidence="3">CCC161011</strain>
    </source>
</reference>
<dbReference type="GO" id="GO:0005737">
    <property type="term" value="C:cytoplasm"/>
    <property type="evidence" value="ECO:0007669"/>
    <property type="project" value="TreeGrafter"/>
</dbReference>
<dbReference type="PANTHER" id="PTHR48104">
    <property type="entry name" value="METACASPASE-4"/>
    <property type="match status" value="1"/>
</dbReference>
<comment type="caution">
    <text evidence="3">The sequence shown here is derived from an EMBL/GenBank/DDBJ whole genome shotgun (WGS) entry which is preliminary data.</text>
</comment>
<dbReference type="InterPro" id="IPR011600">
    <property type="entry name" value="Pept_C14_caspase"/>
</dbReference>
<evidence type="ECO:0000259" key="2">
    <source>
        <dbReference type="Pfam" id="PF00656"/>
    </source>
</evidence>
<name>A0A8H6WYK7_9AGAR</name>
<comment type="similarity">
    <text evidence="1">Belongs to the peptidase C14B family.</text>
</comment>
<dbReference type="Gene3D" id="3.40.50.1460">
    <property type="match status" value="1"/>
</dbReference>
<gene>
    <name evidence="3" type="ORF">MVEN_02435100</name>
</gene>
<evidence type="ECO:0000256" key="1">
    <source>
        <dbReference type="ARBA" id="ARBA00009005"/>
    </source>
</evidence>